<name>A0A5E4S3R9_9BURK</name>
<sequence length="101" mass="11262">MNERKRRCACRNAACFPIAEVICRAGRERIPVQQVVAKCPIMRGEFGTLDTRNALNPANAARSYAVANVPQGLFPLIPGYGFAEASLHQRWRACFTPKQRS</sequence>
<protein>
    <submittedName>
        <fullName evidence="1">Uncharacterized protein</fullName>
    </submittedName>
</protein>
<gene>
    <name evidence="1" type="ORF">PIN31115_00730</name>
</gene>
<evidence type="ECO:0000313" key="1">
    <source>
        <dbReference type="EMBL" id="VVD73475.1"/>
    </source>
</evidence>
<dbReference type="Proteomes" id="UP000333828">
    <property type="component" value="Unassembled WGS sequence"/>
</dbReference>
<accession>A0A5E4S3R9</accession>
<dbReference type="EMBL" id="CABPSI010000001">
    <property type="protein sequence ID" value="VVD73475.1"/>
    <property type="molecule type" value="Genomic_DNA"/>
</dbReference>
<dbReference type="AlphaFoldDB" id="A0A5E4S3R9"/>
<reference evidence="1 2" key="1">
    <citation type="submission" date="2019-08" db="EMBL/GenBank/DDBJ databases">
        <authorList>
            <person name="Peeters C."/>
        </authorList>
    </citation>
    <scope>NUCLEOTIDE SEQUENCE [LARGE SCALE GENOMIC DNA]</scope>
    <source>
        <strain evidence="1 2">LMG 31115</strain>
    </source>
</reference>
<proteinExistence type="predicted"/>
<evidence type="ECO:0000313" key="2">
    <source>
        <dbReference type="Proteomes" id="UP000333828"/>
    </source>
</evidence>
<keyword evidence="2" id="KW-1185">Reference proteome</keyword>
<organism evidence="1 2">
    <name type="scientific">Pandoraea iniqua</name>
    <dbReference type="NCBI Taxonomy" id="2508288"/>
    <lineage>
        <taxon>Bacteria</taxon>
        <taxon>Pseudomonadati</taxon>
        <taxon>Pseudomonadota</taxon>
        <taxon>Betaproteobacteria</taxon>
        <taxon>Burkholderiales</taxon>
        <taxon>Burkholderiaceae</taxon>
        <taxon>Pandoraea</taxon>
    </lineage>
</organism>